<keyword evidence="1" id="KW-0812">Transmembrane</keyword>
<feature type="transmembrane region" description="Helical" evidence="1">
    <location>
        <begin position="112"/>
        <end position="132"/>
    </location>
</feature>
<feature type="transmembrane region" description="Helical" evidence="1">
    <location>
        <begin position="139"/>
        <end position="163"/>
    </location>
</feature>
<feature type="transmembrane region" description="Helical" evidence="1">
    <location>
        <begin position="183"/>
        <end position="201"/>
    </location>
</feature>
<feature type="transmembrane region" description="Helical" evidence="1">
    <location>
        <begin position="86"/>
        <end position="106"/>
    </location>
</feature>
<keyword evidence="1" id="KW-1133">Transmembrane helix</keyword>
<dbReference type="AlphaFoldDB" id="A0A419DA64"/>
<gene>
    <name evidence="2" type="ORF">C4544_06375</name>
</gene>
<organism evidence="2 3">
    <name type="scientific">candidate division WS5 bacterium</name>
    <dbReference type="NCBI Taxonomy" id="2093353"/>
    <lineage>
        <taxon>Bacteria</taxon>
        <taxon>candidate division WS5</taxon>
    </lineage>
</organism>
<dbReference type="SUPFAM" id="SSF48317">
    <property type="entry name" value="Acid phosphatase/Vanadium-dependent haloperoxidase"/>
    <property type="match status" value="1"/>
</dbReference>
<comment type="caution">
    <text evidence="2">The sequence shown here is derived from an EMBL/GenBank/DDBJ whole genome shotgun (WGS) entry which is preliminary data.</text>
</comment>
<evidence type="ECO:0000313" key="2">
    <source>
        <dbReference type="EMBL" id="RJO59968.1"/>
    </source>
</evidence>
<feature type="transmembrane region" description="Helical" evidence="1">
    <location>
        <begin position="12"/>
        <end position="39"/>
    </location>
</feature>
<dbReference type="InterPro" id="IPR036938">
    <property type="entry name" value="PAP2/HPO_sf"/>
</dbReference>
<protein>
    <recommendedName>
        <fullName evidence="4">Phosphatase PAP2 family protein</fullName>
    </recommendedName>
</protein>
<evidence type="ECO:0008006" key="4">
    <source>
        <dbReference type="Google" id="ProtNLM"/>
    </source>
</evidence>
<reference evidence="2 3" key="1">
    <citation type="journal article" date="2017" name="ISME J.">
        <title>Energy and carbon metabolisms in a deep terrestrial subsurface fluid microbial community.</title>
        <authorList>
            <person name="Momper L."/>
            <person name="Jungbluth S.P."/>
            <person name="Lee M.D."/>
            <person name="Amend J.P."/>
        </authorList>
    </citation>
    <scope>NUCLEOTIDE SEQUENCE [LARGE SCALE GENOMIC DNA]</scope>
    <source>
        <strain evidence="2">SURF_29</strain>
    </source>
</reference>
<keyword evidence="1" id="KW-0472">Membrane</keyword>
<dbReference type="EMBL" id="QZJW01000055">
    <property type="protein sequence ID" value="RJO59968.1"/>
    <property type="molecule type" value="Genomic_DNA"/>
</dbReference>
<feature type="transmembrane region" description="Helical" evidence="1">
    <location>
        <begin position="45"/>
        <end position="66"/>
    </location>
</feature>
<accession>A0A419DA64</accession>
<sequence length="203" mass="23117">MANTKTEKKRYLALAQTITLITTPAIVGSLTLFYTLYYFSPSLEIFYKTFFSVLVLSIIMPVLFIFFLMKKGHIGNFHMKERKDRVLPFGFTLISGIISLLIIKYLENDPELLKMFLIFFLMALGYSVITFLKFKPSGHVFVFASAVLALAFFIDTRFAYSLILIAPIGWARVYMKEHTLGEVAGAGIYALFSFWAFSMLISA</sequence>
<proteinExistence type="predicted"/>
<evidence type="ECO:0000256" key="1">
    <source>
        <dbReference type="SAM" id="Phobius"/>
    </source>
</evidence>
<evidence type="ECO:0000313" key="3">
    <source>
        <dbReference type="Proteomes" id="UP000285655"/>
    </source>
</evidence>
<name>A0A419DA64_9BACT</name>
<dbReference type="Proteomes" id="UP000285655">
    <property type="component" value="Unassembled WGS sequence"/>
</dbReference>